<dbReference type="InterPro" id="IPR025525">
    <property type="entry name" value="hAT-like_transposase_RNase-H"/>
</dbReference>
<dbReference type="Proteomes" id="UP000321947">
    <property type="component" value="Unassembled WGS sequence"/>
</dbReference>
<reference evidence="2 3" key="1">
    <citation type="submission" date="2019-08" db="EMBL/GenBank/DDBJ databases">
        <title>Draft genome sequences of two oriental melons (Cucumis melo L. var makuwa).</title>
        <authorList>
            <person name="Kwon S.-Y."/>
        </authorList>
    </citation>
    <scope>NUCLEOTIDE SEQUENCE [LARGE SCALE GENOMIC DNA]</scope>
    <source>
        <strain evidence="3">cv. Chang Bougi</strain>
        <tissue evidence="2">Leaf</tissue>
    </source>
</reference>
<gene>
    <name evidence="2" type="ORF">E5676_scaffold1348G00040</name>
</gene>
<evidence type="ECO:0000313" key="2">
    <source>
        <dbReference type="EMBL" id="TYJ95509.1"/>
    </source>
</evidence>
<accession>A0A5D3B920</accession>
<sequence length="212" mass="24579">MPMSDVGGCIMMVCLKYSKLVTMDTVSDTAESQLSNFMEEKEDSDFVEYFEEDDRENKRMGPPSASDWLAEINKIQFVLKKWSNNNNSVLSLMAMNMKTNFDKYWGSLEKMNKLMFVAMLRAYLCRLYDFYKAQHNPSTQIGHSMNDLKQSNNVTIEVENDEEIDPWITFCALREQSSLTTRDVPTKSLDCMCSRRRQFMGKGRGKLANDKK</sequence>
<dbReference type="EMBL" id="SSTD01020191">
    <property type="protein sequence ID" value="TYJ95509.1"/>
    <property type="molecule type" value="Genomic_DNA"/>
</dbReference>
<name>A0A5D3B920_CUCMM</name>
<organism evidence="2 3">
    <name type="scientific">Cucumis melo var. makuwa</name>
    <name type="common">Oriental melon</name>
    <dbReference type="NCBI Taxonomy" id="1194695"/>
    <lineage>
        <taxon>Eukaryota</taxon>
        <taxon>Viridiplantae</taxon>
        <taxon>Streptophyta</taxon>
        <taxon>Embryophyta</taxon>
        <taxon>Tracheophyta</taxon>
        <taxon>Spermatophyta</taxon>
        <taxon>Magnoliopsida</taxon>
        <taxon>eudicotyledons</taxon>
        <taxon>Gunneridae</taxon>
        <taxon>Pentapetalae</taxon>
        <taxon>rosids</taxon>
        <taxon>fabids</taxon>
        <taxon>Cucurbitales</taxon>
        <taxon>Cucurbitaceae</taxon>
        <taxon>Benincaseae</taxon>
        <taxon>Cucumis</taxon>
    </lineage>
</organism>
<evidence type="ECO:0000259" key="1">
    <source>
        <dbReference type="Pfam" id="PF14372"/>
    </source>
</evidence>
<proteinExistence type="predicted"/>
<comment type="caution">
    <text evidence="2">The sequence shown here is derived from an EMBL/GenBank/DDBJ whole genome shotgun (WGS) entry which is preliminary data.</text>
</comment>
<dbReference type="AlphaFoldDB" id="A0A5D3B920"/>
<evidence type="ECO:0000313" key="3">
    <source>
        <dbReference type="Proteomes" id="UP000321947"/>
    </source>
</evidence>
<protein>
    <submittedName>
        <fullName evidence="2">Zinc finger BED domain-containing protein RICESLEEPER 2-like</fullName>
    </submittedName>
</protein>
<feature type="domain" description="hAT-like transposase RNase-H fold" evidence="1">
    <location>
        <begin position="63"/>
        <end position="119"/>
    </location>
</feature>
<dbReference type="GO" id="GO:0003677">
    <property type="term" value="F:DNA binding"/>
    <property type="evidence" value="ECO:0007669"/>
    <property type="project" value="InterPro"/>
</dbReference>
<dbReference type="Pfam" id="PF14372">
    <property type="entry name" value="hAT-like_RNase-H"/>
    <property type="match status" value="1"/>
</dbReference>